<sequence length="280" mass="30321">MLEPATVPFVSESISAPNEQIELLERRIDRLRGELRRAATTGDRAQARTLRAELRRVEYAWDTALAELEERAPAAARQNPAPPMLSIREQVHHALTLLTVPAAPKLIIAVHDAFFPGELVAARLTSLRRDEERSFKVAPYGRPYYLCPALTADLLSPARGLLAISTWPLPARVVGPLSARVDFLIGAIKVAERVAQLPDDAHDARRLLWRFAAGIPGAAAAGGGGTDPETVAGRAQAELDVHAEADAADRAAAAARAHERLDGAETLFGARLQRLRRTAN</sequence>
<gene>
    <name evidence="1" type="ORF">GCM10022255_056470</name>
</gene>
<reference evidence="2" key="1">
    <citation type="journal article" date="2019" name="Int. J. Syst. Evol. Microbiol.">
        <title>The Global Catalogue of Microorganisms (GCM) 10K type strain sequencing project: providing services to taxonomists for standard genome sequencing and annotation.</title>
        <authorList>
            <consortium name="The Broad Institute Genomics Platform"/>
            <consortium name="The Broad Institute Genome Sequencing Center for Infectious Disease"/>
            <person name="Wu L."/>
            <person name="Ma J."/>
        </authorList>
    </citation>
    <scope>NUCLEOTIDE SEQUENCE [LARGE SCALE GENOMIC DNA]</scope>
    <source>
        <strain evidence="2">JCM 17441</strain>
    </source>
</reference>
<organism evidence="1 2">
    <name type="scientific">Dactylosporangium darangshiense</name>
    <dbReference type="NCBI Taxonomy" id="579108"/>
    <lineage>
        <taxon>Bacteria</taxon>
        <taxon>Bacillati</taxon>
        <taxon>Actinomycetota</taxon>
        <taxon>Actinomycetes</taxon>
        <taxon>Micromonosporales</taxon>
        <taxon>Micromonosporaceae</taxon>
        <taxon>Dactylosporangium</taxon>
    </lineage>
</organism>
<evidence type="ECO:0000313" key="2">
    <source>
        <dbReference type="Proteomes" id="UP001500620"/>
    </source>
</evidence>
<accession>A0ABP8DEB1</accession>
<proteinExistence type="predicted"/>
<dbReference type="Proteomes" id="UP001500620">
    <property type="component" value="Unassembled WGS sequence"/>
</dbReference>
<keyword evidence="2" id="KW-1185">Reference proteome</keyword>
<dbReference type="EMBL" id="BAABAT010000017">
    <property type="protein sequence ID" value="GAA4253899.1"/>
    <property type="molecule type" value="Genomic_DNA"/>
</dbReference>
<name>A0ABP8DEB1_9ACTN</name>
<evidence type="ECO:0000313" key="1">
    <source>
        <dbReference type="EMBL" id="GAA4253899.1"/>
    </source>
</evidence>
<comment type="caution">
    <text evidence="1">The sequence shown here is derived from an EMBL/GenBank/DDBJ whole genome shotgun (WGS) entry which is preliminary data.</text>
</comment>
<protein>
    <submittedName>
        <fullName evidence="1">Uncharacterized protein</fullName>
    </submittedName>
</protein>